<dbReference type="InParanoid" id="A0A401GVN5"/>
<accession>A0A401GVN5</accession>
<evidence type="ECO:0000313" key="1">
    <source>
        <dbReference type="EMBL" id="GBE86239.1"/>
    </source>
</evidence>
<dbReference type="AlphaFoldDB" id="A0A401GVN5"/>
<dbReference type="RefSeq" id="XP_027617152.1">
    <property type="nucleotide sequence ID" value="XM_027761351.1"/>
</dbReference>
<comment type="caution">
    <text evidence="1">The sequence shown here is derived from an EMBL/GenBank/DDBJ whole genome shotgun (WGS) entry which is preliminary data.</text>
</comment>
<dbReference type="Proteomes" id="UP000287166">
    <property type="component" value="Unassembled WGS sequence"/>
</dbReference>
<dbReference type="EMBL" id="BFAD01000009">
    <property type="protein sequence ID" value="GBE86239.1"/>
    <property type="molecule type" value="Genomic_DNA"/>
</dbReference>
<protein>
    <submittedName>
        <fullName evidence="1">Uncharacterized protein</fullName>
    </submittedName>
</protein>
<keyword evidence="2" id="KW-1185">Reference proteome</keyword>
<reference evidence="1 2" key="1">
    <citation type="journal article" date="2018" name="Sci. Rep.">
        <title>Genome sequence of the cauliflower mushroom Sparassis crispa (Hanabiratake) and its association with beneficial usage.</title>
        <authorList>
            <person name="Kiyama R."/>
            <person name="Furutani Y."/>
            <person name="Kawaguchi K."/>
            <person name="Nakanishi T."/>
        </authorList>
    </citation>
    <scope>NUCLEOTIDE SEQUENCE [LARGE SCALE GENOMIC DNA]</scope>
</reference>
<organism evidence="1 2">
    <name type="scientific">Sparassis crispa</name>
    <dbReference type="NCBI Taxonomy" id="139825"/>
    <lineage>
        <taxon>Eukaryota</taxon>
        <taxon>Fungi</taxon>
        <taxon>Dikarya</taxon>
        <taxon>Basidiomycota</taxon>
        <taxon>Agaricomycotina</taxon>
        <taxon>Agaricomycetes</taxon>
        <taxon>Polyporales</taxon>
        <taxon>Sparassidaceae</taxon>
        <taxon>Sparassis</taxon>
    </lineage>
</organism>
<dbReference type="OrthoDB" id="7862095at2759"/>
<proteinExistence type="predicted"/>
<gene>
    <name evidence="1" type="ORF">SCP_0901180</name>
</gene>
<sequence length="74" mass="8278">MTVEQLDDSTRKGEYNLTTIDIRKALLNPVGGPYSDVRHAWSRMSSSRGALTSSLGKRMRLQVSLALYYGECLI</sequence>
<dbReference type="GeneID" id="38783156"/>
<name>A0A401GVN5_9APHY</name>
<evidence type="ECO:0000313" key="2">
    <source>
        <dbReference type="Proteomes" id="UP000287166"/>
    </source>
</evidence>